<feature type="compositionally biased region" description="Pro residues" evidence="1">
    <location>
        <begin position="61"/>
        <end position="70"/>
    </location>
</feature>
<dbReference type="PANTHER" id="PTHR35562:SF2">
    <property type="entry name" value="DNA ENDONUCLEASE SMRA-RELATED"/>
    <property type="match status" value="1"/>
</dbReference>
<feature type="region of interest" description="Disordered" evidence="1">
    <location>
        <begin position="23"/>
        <end position="88"/>
    </location>
</feature>
<dbReference type="AlphaFoldDB" id="A0A917QJ05"/>
<proteinExistence type="predicted"/>
<feature type="compositionally biased region" description="Low complexity" evidence="1">
    <location>
        <begin position="40"/>
        <end position="57"/>
    </location>
</feature>
<dbReference type="Pfam" id="PF01713">
    <property type="entry name" value="Smr"/>
    <property type="match status" value="1"/>
</dbReference>
<feature type="domain" description="Smr" evidence="2">
    <location>
        <begin position="112"/>
        <end position="201"/>
    </location>
</feature>
<reference evidence="3 4" key="1">
    <citation type="journal article" date="2014" name="Int. J. Syst. Evol. Microbiol.">
        <title>Complete genome sequence of Corynebacterium casei LMG S-19264T (=DSM 44701T), isolated from a smear-ripened cheese.</title>
        <authorList>
            <consortium name="US DOE Joint Genome Institute (JGI-PGF)"/>
            <person name="Walter F."/>
            <person name="Albersmeier A."/>
            <person name="Kalinowski J."/>
            <person name="Ruckert C."/>
        </authorList>
    </citation>
    <scope>NUCLEOTIDE SEQUENCE [LARGE SCALE GENOMIC DNA]</scope>
    <source>
        <strain evidence="3 4">CGMCC 1.9161</strain>
    </source>
</reference>
<dbReference type="InterPro" id="IPR036063">
    <property type="entry name" value="Smr_dom_sf"/>
</dbReference>
<dbReference type="InterPro" id="IPR002625">
    <property type="entry name" value="Smr_dom"/>
</dbReference>
<organism evidence="3 4">
    <name type="scientific">Salinarimonas ramus</name>
    <dbReference type="NCBI Taxonomy" id="690164"/>
    <lineage>
        <taxon>Bacteria</taxon>
        <taxon>Pseudomonadati</taxon>
        <taxon>Pseudomonadota</taxon>
        <taxon>Alphaproteobacteria</taxon>
        <taxon>Hyphomicrobiales</taxon>
        <taxon>Salinarimonadaceae</taxon>
        <taxon>Salinarimonas</taxon>
    </lineage>
</organism>
<dbReference type="Gene3D" id="3.30.1370.110">
    <property type="match status" value="1"/>
</dbReference>
<dbReference type="PROSITE" id="PS50828">
    <property type="entry name" value="SMR"/>
    <property type="match status" value="1"/>
</dbReference>
<sequence length="206" mass="22451">MTRRRKRELTEEERLLWRHVVRHVEPLPGKAVPPDPLPARAPETATAAPPRVAPAADAPKRPPGTPPSPRMPTAAPYRPVPAPPPPIPPLTKLARKERAALSRRSRHPDATLDLHGMRQSEAHLALHGFLHRAASQGHTIVLVVTGKGGSPGTGSIFDERGVLRRLVPHWLAEPGVRGLVVGFESAAHHHGGEGALYVRLRRRNGR</sequence>
<protein>
    <submittedName>
        <fullName evidence="3">DNA mismatch repair protein MutS</fullName>
    </submittedName>
</protein>
<accession>A0A917QJ05</accession>
<evidence type="ECO:0000313" key="3">
    <source>
        <dbReference type="EMBL" id="GGK53562.1"/>
    </source>
</evidence>
<keyword evidence="4" id="KW-1185">Reference proteome</keyword>
<gene>
    <name evidence="3" type="ORF">GCM10011322_45470</name>
</gene>
<evidence type="ECO:0000313" key="4">
    <source>
        <dbReference type="Proteomes" id="UP000600449"/>
    </source>
</evidence>
<dbReference type="SUPFAM" id="SSF160443">
    <property type="entry name" value="SMR domain-like"/>
    <property type="match status" value="1"/>
</dbReference>
<name>A0A917QJ05_9HYPH</name>
<dbReference type="EMBL" id="BMMF01000017">
    <property type="protein sequence ID" value="GGK53562.1"/>
    <property type="molecule type" value="Genomic_DNA"/>
</dbReference>
<dbReference type="SMART" id="SM00463">
    <property type="entry name" value="SMR"/>
    <property type="match status" value="1"/>
</dbReference>
<comment type="caution">
    <text evidence="3">The sequence shown here is derived from an EMBL/GenBank/DDBJ whole genome shotgun (WGS) entry which is preliminary data.</text>
</comment>
<dbReference type="RefSeq" id="WP_188915572.1">
    <property type="nucleotide sequence ID" value="NZ_BMMF01000017.1"/>
</dbReference>
<evidence type="ECO:0000256" key="1">
    <source>
        <dbReference type="SAM" id="MobiDB-lite"/>
    </source>
</evidence>
<dbReference type="PANTHER" id="PTHR35562">
    <property type="entry name" value="DNA ENDONUCLEASE SMRA-RELATED"/>
    <property type="match status" value="1"/>
</dbReference>
<dbReference type="Proteomes" id="UP000600449">
    <property type="component" value="Unassembled WGS sequence"/>
</dbReference>
<evidence type="ECO:0000259" key="2">
    <source>
        <dbReference type="PROSITE" id="PS50828"/>
    </source>
</evidence>
<feature type="compositionally biased region" description="Pro residues" evidence="1">
    <location>
        <begin position="78"/>
        <end position="88"/>
    </location>
</feature>